<dbReference type="AlphaFoldDB" id="A0A8S1HQQ5"/>
<protein>
    <submittedName>
        <fullName evidence="2">Uncharacterized protein</fullName>
    </submittedName>
</protein>
<feature type="transmembrane region" description="Helical" evidence="1">
    <location>
        <begin position="94"/>
        <end position="113"/>
    </location>
</feature>
<keyword evidence="1" id="KW-1133">Transmembrane helix</keyword>
<accession>A0A8S1HQQ5</accession>
<evidence type="ECO:0000256" key="1">
    <source>
        <dbReference type="SAM" id="Phobius"/>
    </source>
</evidence>
<evidence type="ECO:0000313" key="3">
    <source>
        <dbReference type="Proteomes" id="UP000835052"/>
    </source>
</evidence>
<dbReference type="Proteomes" id="UP000835052">
    <property type="component" value="Unassembled WGS sequence"/>
</dbReference>
<name>A0A8S1HQQ5_9PELO</name>
<keyword evidence="1" id="KW-0472">Membrane</keyword>
<dbReference type="EMBL" id="CAJGYM010000147">
    <property type="protein sequence ID" value="CAD6198977.1"/>
    <property type="molecule type" value="Genomic_DNA"/>
</dbReference>
<feature type="transmembrane region" description="Helical" evidence="1">
    <location>
        <begin position="120"/>
        <end position="138"/>
    </location>
</feature>
<sequence>MSSRKSEHRRRKFDKQFELPSGVEQLEPNALPVWVSLWLMATTLIGFLDVQYTLHLPKTADSSNFIAQTVFAPWRLYSAVDLPHKDPQDLLTQVMSRMCLFEIFLNILALCLATRNSRHAALTTFLASSLLLWRKMIFLSEYLMPLPGNSALNPHKTVFEIFLTFYFPHFFACTMALFVISALWDQLAIPLRIQNKYWENYDRASGHLVFKRN</sequence>
<feature type="transmembrane region" description="Helical" evidence="1">
    <location>
        <begin position="30"/>
        <end position="48"/>
    </location>
</feature>
<comment type="caution">
    <text evidence="2">The sequence shown here is derived from an EMBL/GenBank/DDBJ whole genome shotgun (WGS) entry which is preliminary data.</text>
</comment>
<organism evidence="2 3">
    <name type="scientific">Caenorhabditis auriculariae</name>
    <dbReference type="NCBI Taxonomy" id="2777116"/>
    <lineage>
        <taxon>Eukaryota</taxon>
        <taxon>Metazoa</taxon>
        <taxon>Ecdysozoa</taxon>
        <taxon>Nematoda</taxon>
        <taxon>Chromadorea</taxon>
        <taxon>Rhabditida</taxon>
        <taxon>Rhabditina</taxon>
        <taxon>Rhabditomorpha</taxon>
        <taxon>Rhabditoidea</taxon>
        <taxon>Rhabditidae</taxon>
        <taxon>Peloderinae</taxon>
        <taxon>Caenorhabditis</taxon>
    </lineage>
</organism>
<dbReference type="PANTHER" id="PTHR37919">
    <property type="entry name" value="PROTEIN CBG05606"/>
    <property type="match status" value="1"/>
</dbReference>
<reference evidence="2" key="1">
    <citation type="submission" date="2020-10" db="EMBL/GenBank/DDBJ databases">
        <authorList>
            <person name="Kikuchi T."/>
        </authorList>
    </citation>
    <scope>NUCLEOTIDE SEQUENCE</scope>
    <source>
        <strain evidence="2">NKZ352</strain>
    </source>
</reference>
<dbReference type="PANTHER" id="PTHR37919:SF2">
    <property type="entry name" value="EXPERA DOMAIN-CONTAINING PROTEIN"/>
    <property type="match status" value="1"/>
</dbReference>
<feature type="transmembrane region" description="Helical" evidence="1">
    <location>
        <begin position="158"/>
        <end position="184"/>
    </location>
</feature>
<dbReference type="OrthoDB" id="60858at2759"/>
<keyword evidence="3" id="KW-1185">Reference proteome</keyword>
<proteinExistence type="predicted"/>
<gene>
    <name evidence="2" type="ORF">CAUJ_LOCUS14882</name>
</gene>
<evidence type="ECO:0000313" key="2">
    <source>
        <dbReference type="EMBL" id="CAD6198977.1"/>
    </source>
</evidence>
<keyword evidence="1" id="KW-0812">Transmembrane</keyword>